<feature type="transmembrane region" description="Helical" evidence="1">
    <location>
        <begin position="179"/>
        <end position="197"/>
    </location>
</feature>
<keyword evidence="1" id="KW-0472">Membrane</keyword>
<evidence type="ECO:0000313" key="2">
    <source>
        <dbReference type="EMBL" id="SFR53140.1"/>
    </source>
</evidence>
<protein>
    <submittedName>
        <fullName evidence="2">Tryptophan-associated transmembrane protein (Trp_oprn_chp)</fullName>
    </submittedName>
</protein>
<gene>
    <name evidence="2" type="ORF">SAMN04490243_2677</name>
</gene>
<feature type="transmembrane region" description="Helical" evidence="1">
    <location>
        <begin position="113"/>
        <end position="132"/>
    </location>
</feature>
<feature type="transmembrane region" description="Helical" evidence="1">
    <location>
        <begin position="152"/>
        <end position="172"/>
    </location>
</feature>
<reference evidence="2 3" key="1">
    <citation type="submission" date="2016-10" db="EMBL/GenBank/DDBJ databases">
        <authorList>
            <person name="de Groot N.N."/>
        </authorList>
    </citation>
    <scope>NUCLEOTIDE SEQUENCE [LARGE SCALE GENOMIC DNA]</scope>
    <source>
        <strain evidence="2 3">DSM 21019</strain>
    </source>
</reference>
<evidence type="ECO:0000313" key="3">
    <source>
        <dbReference type="Proteomes" id="UP000199534"/>
    </source>
</evidence>
<dbReference type="STRING" id="400055.SAMN04490243_2677"/>
<accession>A0A1I6HFM0</accession>
<keyword evidence="3" id="KW-1185">Reference proteome</keyword>
<evidence type="ECO:0000256" key="1">
    <source>
        <dbReference type="SAM" id="Phobius"/>
    </source>
</evidence>
<sequence>MAFYDLLNKVIGLLTAEGRISFRALKREFDLDEEMFSDIIHELTVVKKVAQVSGDDILELIPATDSGMEKKPVTDAIENKPPTKVEKAQKPKQTAEQKVVPPEKRKMVNKRNILIWIGAGLVLISVLAPWVDVSVNMGDAGRYATSVNGLELSQGILSLLAGIVGAIGGIVSKKFFTNGWLAVLILISGVVVILFSLEVLDGLSRSDLNLYNLKNNVRVRQDPQIGVILALVGGISLFIGSFFFMFKKKHFDPIK</sequence>
<dbReference type="Proteomes" id="UP000199534">
    <property type="component" value="Unassembled WGS sequence"/>
</dbReference>
<proteinExistence type="predicted"/>
<dbReference type="RefSeq" id="WP_092983077.1">
    <property type="nucleotide sequence ID" value="NZ_FOYQ01000002.1"/>
</dbReference>
<feature type="transmembrane region" description="Helical" evidence="1">
    <location>
        <begin position="225"/>
        <end position="246"/>
    </location>
</feature>
<dbReference type="AlphaFoldDB" id="A0A1I6HFM0"/>
<name>A0A1I6HFM0_9FLAO</name>
<dbReference type="EMBL" id="FOYQ01000002">
    <property type="protein sequence ID" value="SFR53140.1"/>
    <property type="molecule type" value="Genomic_DNA"/>
</dbReference>
<keyword evidence="1 2" id="KW-0812">Transmembrane</keyword>
<dbReference type="OrthoDB" id="573511at2"/>
<organism evidence="2 3">
    <name type="scientific">Robiginitalea myxolifaciens</name>
    <dbReference type="NCBI Taxonomy" id="400055"/>
    <lineage>
        <taxon>Bacteria</taxon>
        <taxon>Pseudomonadati</taxon>
        <taxon>Bacteroidota</taxon>
        <taxon>Flavobacteriia</taxon>
        <taxon>Flavobacteriales</taxon>
        <taxon>Flavobacteriaceae</taxon>
        <taxon>Robiginitalea</taxon>
    </lineage>
</organism>
<keyword evidence="1" id="KW-1133">Transmembrane helix</keyword>